<dbReference type="GO" id="GO:0015074">
    <property type="term" value="P:DNA integration"/>
    <property type="evidence" value="ECO:0007669"/>
    <property type="project" value="InterPro"/>
</dbReference>
<dbReference type="EMBL" id="CZBA01000023">
    <property type="protein sequence ID" value="CUP92963.1"/>
    <property type="molecule type" value="Genomic_DNA"/>
</dbReference>
<dbReference type="InterPro" id="IPR044068">
    <property type="entry name" value="CB"/>
</dbReference>
<evidence type="ECO:0000313" key="11">
    <source>
        <dbReference type="Proteomes" id="UP000095413"/>
    </source>
</evidence>
<evidence type="ECO:0000259" key="5">
    <source>
        <dbReference type="PROSITE" id="PS51898"/>
    </source>
</evidence>
<dbReference type="EMBL" id="QRVV01000006">
    <property type="protein sequence ID" value="RGS75440.1"/>
    <property type="molecule type" value="Genomic_DNA"/>
</dbReference>
<evidence type="ECO:0000256" key="2">
    <source>
        <dbReference type="ARBA" id="ARBA00023125"/>
    </source>
</evidence>
<comment type="similarity">
    <text evidence="1">Belongs to the 'phage' integrase family.</text>
</comment>
<evidence type="ECO:0000256" key="3">
    <source>
        <dbReference type="ARBA" id="ARBA00023172"/>
    </source>
</evidence>
<dbReference type="Proteomes" id="UP000284220">
    <property type="component" value="Unassembled WGS sequence"/>
</dbReference>
<dbReference type="GO" id="GO:0003677">
    <property type="term" value="F:DNA binding"/>
    <property type="evidence" value="ECO:0007669"/>
    <property type="project" value="UniProtKB-UniRule"/>
</dbReference>
<evidence type="ECO:0000313" key="12">
    <source>
        <dbReference type="Proteomes" id="UP000284024"/>
    </source>
</evidence>
<organism evidence="7 11">
    <name type="scientific">Blautia obeum</name>
    <dbReference type="NCBI Taxonomy" id="40520"/>
    <lineage>
        <taxon>Bacteria</taxon>
        <taxon>Bacillati</taxon>
        <taxon>Bacillota</taxon>
        <taxon>Clostridia</taxon>
        <taxon>Lachnospirales</taxon>
        <taxon>Lachnospiraceae</taxon>
        <taxon>Blautia</taxon>
    </lineage>
</organism>
<gene>
    <name evidence="7" type="primary">Int-Tn_3</name>
    <name evidence="10" type="ORF">DW222_02825</name>
    <name evidence="9" type="ORF">DW272_03655</name>
    <name evidence="8" type="ORF">DWX77_03530</name>
    <name evidence="7" type="ORF">ERS852533_03073</name>
</gene>
<evidence type="ECO:0000313" key="7">
    <source>
        <dbReference type="EMBL" id="CUP92963.1"/>
    </source>
</evidence>
<reference evidence="7 11" key="1">
    <citation type="submission" date="2015-09" db="EMBL/GenBank/DDBJ databases">
        <authorList>
            <consortium name="Pathogen Informatics"/>
        </authorList>
    </citation>
    <scope>NUCLEOTIDE SEQUENCE [LARGE SCALE GENOMIC DNA]</scope>
    <source>
        <strain evidence="7 11">2789STDY5834921</strain>
    </source>
</reference>
<sequence length="425" mass="49334">MGKNLKGKELGKGLYQRKDGRYEARIFVRGTGKTFSIYGTNLQHLKKERNAYLANVSPGIAGYDPRISVSKWYEKWMLIYVVHSVKATTLSNYVNGFERVREYIGYMRLIEVRPTHILDMIKGLEEEGYARTTVIQSLSVVRQLFKKAYGGKMIPIDPVADIKLPKEEPGEIPDEKIMQEQEDEKCLSIYDTHRFLESCKNTRYYELFFILLHTGLRIGEALALEWCDLDFKHEKLRVYKTLNRVTKYYDLKGNELPERYSTIQITTPKKSASNRKVPLTDAVIAAFMSWKEKQDRDKEKLGKNWGKPNILLKKYPGLIFTTSSGRSYLPSSAQTECRRIVGIVNKHEIALAEKENRDPNLMDVHPHIFRHTFVTRCIQSGMDAATVKKIAGHSDEKMTNYYTHIEEEHIDDEYELYIQKYGTET</sequence>
<keyword evidence="2 4" id="KW-0238">DNA-binding</keyword>
<dbReference type="Pfam" id="PF00589">
    <property type="entry name" value="Phage_integrase"/>
    <property type="match status" value="1"/>
</dbReference>
<dbReference type="SUPFAM" id="SSF56349">
    <property type="entry name" value="DNA breaking-rejoining enzymes"/>
    <property type="match status" value="1"/>
</dbReference>
<feature type="domain" description="Core-binding (CB)" evidence="6">
    <location>
        <begin position="67"/>
        <end position="149"/>
    </location>
</feature>
<dbReference type="Gene3D" id="1.10.443.10">
    <property type="entry name" value="Intergrase catalytic core"/>
    <property type="match status" value="1"/>
</dbReference>
<evidence type="ECO:0000256" key="1">
    <source>
        <dbReference type="ARBA" id="ARBA00008857"/>
    </source>
</evidence>
<evidence type="ECO:0000259" key="6">
    <source>
        <dbReference type="PROSITE" id="PS51900"/>
    </source>
</evidence>
<evidence type="ECO:0000313" key="9">
    <source>
        <dbReference type="EMBL" id="RHG20312.1"/>
    </source>
</evidence>
<evidence type="ECO:0000313" key="13">
    <source>
        <dbReference type="Proteomes" id="UP000284220"/>
    </source>
</evidence>
<dbReference type="OrthoDB" id="111144at2"/>
<proteinExistence type="inferred from homology"/>
<dbReference type="InterPro" id="IPR050090">
    <property type="entry name" value="Tyrosine_recombinase_XerCD"/>
</dbReference>
<dbReference type="PROSITE" id="PS51900">
    <property type="entry name" value="CB"/>
    <property type="match status" value="1"/>
</dbReference>
<dbReference type="InterPro" id="IPR002104">
    <property type="entry name" value="Integrase_catalytic"/>
</dbReference>
<dbReference type="Proteomes" id="UP000095413">
    <property type="component" value="Unassembled WGS sequence"/>
</dbReference>
<dbReference type="Gene3D" id="1.10.150.130">
    <property type="match status" value="1"/>
</dbReference>
<dbReference type="PANTHER" id="PTHR30349:SF64">
    <property type="entry name" value="PROPHAGE INTEGRASE INTD-RELATED"/>
    <property type="match status" value="1"/>
</dbReference>
<keyword evidence="3" id="KW-0233">DNA recombination</keyword>
<dbReference type="Gene3D" id="3.30.160.60">
    <property type="entry name" value="Classic Zinc Finger"/>
    <property type="match status" value="1"/>
</dbReference>
<dbReference type="GO" id="GO:0006310">
    <property type="term" value="P:DNA recombination"/>
    <property type="evidence" value="ECO:0007669"/>
    <property type="project" value="UniProtKB-KW"/>
</dbReference>
<name>A0A174S541_9FIRM</name>
<dbReference type="GeneID" id="79804067"/>
<dbReference type="EMBL" id="QRJH01000001">
    <property type="protein sequence ID" value="RHH21383.1"/>
    <property type="molecule type" value="Genomic_DNA"/>
</dbReference>
<evidence type="ECO:0000313" key="10">
    <source>
        <dbReference type="EMBL" id="RHH21383.1"/>
    </source>
</evidence>
<evidence type="ECO:0000313" key="14">
    <source>
        <dbReference type="Proteomes" id="UP000284242"/>
    </source>
</evidence>
<dbReference type="EMBL" id="QRHZ01000001">
    <property type="protein sequence ID" value="RHG20312.1"/>
    <property type="molecule type" value="Genomic_DNA"/>
</dbReference>
<dbReference type="InterPro" id="IPR013762">
    <property type="entry name" value="Integrase-like_cat_sf"/>
</dbReference>
<accession>A0A174S541</accession>
<evidence type="ECO:0000256" key="4">
    <source>
        <dbReference type="PROSITE-ProRule" id="PRU01248"/>
    </source>
</evidence>
<dbReference type="RefSeq" id="WP_005422907.1">
    <property type="nucleotide sequence ID" value="NZ_CP176627.1"/>
</dbReference>
<dbReference type="CDD" id="cd01189">
    <property type="entry name" value="INT_ICEBs1_C_like"/>
    <property type="match status" value="1"/>
</dbReference>
<dbReference type="Proteomes" id="UP000284242">
    <property type="component" value="Unassembled WGS sequence"/>
</dbReference>
<dbReference type="PANTHER" id="PTHR30349">
    <property type="entry name" value="PHAGE INTEGRASE-RELATED"/>
    <property type="match status" value="1"/>
</dbReference>
<dbReference type="AlphaFoldDB" id="A0A174S541"/>
<reference evidence="12 13" key="2">
    <citation type="submission" date="2018-08" db="EMBL/GenBank/DDBJ databases">
        <title>A genome reference for cultivated species of the human gut microbiota.</title>
        <authorList>
            <person name="Zou Y."/>
            <person name="Xue W."/>
            <person name="Luo G."/>
        </authorList>
    </citation>
    <scope>NUCLEOTIDE SEQUENCE [LARGE SCALE GENOMIC DNA]</scope>
    <source>
        <strain evidence="8 14">AF21-24</strain>
        <strain evidence="10 12">AM18-2AC</strain>
        <strain evidence="9 13">AM22-9LB</strain>
    </source>
</reference>
<dbReference type="InterPro" id="IPR011010">
    <property type="entry name" value="DNA_brk_join_enz"/>
</dbReference>
<dbReference type="PROSITE" id="PS51898">
    <property type="entry name" value="TYR_RECOMBINASE"/>
    <property type="match status" value="1"/>
</dbReference>
<feature type="domain" description="Tyr recombinase" evidence="5">
    <location>
        <begin position="182"/>
        <end position="415"/>
    </location>
</feature>
<dbReference type="Proteomes" id="UP000284024">
    <property type="component" value="Unassembled WGS sequence"/>
</dbReference>
<dbReference type="InterPro" id="IPR010998">
    <property type="entry name" value="Integrase_recombinase_N"/>
</dbReference>
<protein>
    <submittedName>
        <fullName evidence="7 8">Integrase</fullName>
    </submittedName>
</protein>
<evidence type="ECO:0000313" key="8">
    <source>
        <dbReference type="EMBL" id="RGS75440.1"/>
    </source>
</evidence>